<dbReference type="NCBIfam" id="TIGR02168">
    <property type="entry name" value="SMC_prok_B"/>
    <property type="match status" value="1"/>
</dbReference>
<dbReference type="SUPFAM" id="SSF52540">
    <property type="entry name" value="P-loop containing nucleoside triphosphate hydrolases"/>
    <property type="match status" value="2"/>
</dbReference>
<dbReference type="Pfam" id="PF02463">
    <property type="entry name" value="SMC_N"/>
    <property type="match status" value="2"/>
</dbReference>
<dbReference type="SMART" id="SM00968">
    <property type="entry name" value="SMC_hinge"/>
    <property type="match status" value="1"/>
</dbReference>
<dbReference type="GO" id="GO:0016887">
    <property type="term" value="F:ATP hydrolysis activity"/>
    <property type="evidence" value="ECO:0007669"/>
    <property type="project" value="InterPro"/>
</dbReference>
<dbReference type="Gene3D" id="1.20.1060.20">
    <property type="match status" value="1"/>
</dbReference>
<feature type="coiled-coil region" evidence="7">
    <location>
        <begin position="354"/>
        <end position="472"/>
    </location>
</feature>
<dbReference type="SUPFAM" id="SSF75553">
    <property type="entry name" value="Smc hinge domain"/>
    <property type="match status" value="1"/>
</dbReference>
<keyword evidence="3 7" id="KW-0547">Nucleotide-binding</keyword>
<keyword evidence="10" id="KW-1185">Reference proteome</keyword>
<dbReference type="GO" id="GO:0030261">
    <property type="term" value="P:chromosome condensation"/>
    <property type="evidence" value="ECO:0007669"/>
    <property type="project" value="InterPro"/>
</dbReference>
<keyword evidence="4 7" id="KW-0067">ATP-binding</keyword>
<evidence type="ECO:0000256" key="6">
    <source>
        <dbReference type="ARBA" id="ARBA00023125"/>
    </source>
</evidence>
<gene>
    <name evidence="7" type="primary">smc</name>
    <name evidence="9" type="ORF">B5P37_10310</name>
</gene>
<dbReference type="GO" id="GO:0006260">
    <property type="term" value="P:DNA replication"/>
    <property type="evidence" value="ECO:0007669"/>
    <property type="project" value="UniProtKB-UniRule"/>
</dbReference>
<dbReference type="FunFam" id="3.40.50.300:FF:000984">
    <property type="entry name" value="Chromosome partition protein Smc"/>
    <property type="match status" value="1"/>
</dbReference>
<dbReference type="Gene3D" id="3.30.70.1620">
    <property type="match status" value="1"/>
</dbReference>
<dbReference type="GO" id="GO:0003677">
    <property type="term" value="F:DNA binding"/>
    <property type="evidence" value="ECO:0007669"/>
    <property type="project" value="UniProtKB-UniRule"/>
</dbReference>
<evidence type="ECO:0000259" key="8">
    <source>
        <dbReference type="SMART" id="SM00968"/>
    </source>
</evidence>
<dbReference type="InterPro" id="IPR027417">
    <property type="entry name" value="P-loop_NTPase"/>
</dbReference>
<evidence type="ECO:0000313" key="9">
    <source>
        <dbReference type="EMBL" id="ARJ51675.1"/>
    </source>
</evidence>
<comment type="function">
    <text evidence="7">Required for chromosome condensation and partitioning.</text>
</comment>
<dbReference type="InterPro" id="IPR036277">
    <property type="entry name" value="SMC_hinge_sf"/>
</dbReference>
<dbReference type="InterPro" id="IPR010935">
    <property type="entry name" value="SMC_hinge"/>
</dbReference>
<feature type="coiled-coil region" evidence="7">
    <location>
        <begin position="673"/>
        <end position="721"/>
    </location>
</feature>
<dbReference type="Pfam" id="PF06470">
    <property type="entry name" value="SMC_hinge"/>
    <property type="match status" value="1"/>
</dbReference>
<comment type="domain">
    <text evidence="7">Contains large globular domains required for ATP hydrolysis at each terminus and a third globular domain forming a flexible hinge near the middle of the molecule. These domains are separated by coiled-coil structures.</text>
</comment>
<dbReference type="KEGG" id="slz:B5P37_10310"/>
<evidence type="ECO:0000256" key="2">
    <source>
        <dbReference type="ARBA" id="ARBA00022490"/>
    </source>
</evidence>
<dbReference type="PANTHER" id="PTHR43977">
    <property type="entry name" value="STRUCTURAL MAINTENANCE OF CHROMOSOMES PROTEIN 3"/>
    <property type="match status" value="1"/>
</dbReference>
<dbReference type="GO" id="GO:0005524">
    <property type="term" value="F:ATP binding"/>
    <property type="evidence" value="ECO:0007669"/>
    <property type="project" value="UniProtKB-UniRule"/>
</dbReference>
<feature type="domain" description="SMC hinge" evidence="8">
    <location>
        <begin position="520"/>
        <end position="639"/>
    </location>
</feature>
<dbReference type="GO" id="GO:0005694">
    <property type="term" value="C:chromosome"/>
    <property type="evidence" value="ECO:0007669"/>
    <property type="project" value="InterPro"/>
</dbReference>
<evidence type="ECO:0000256" key="5">
    <source>
        <dbReference type="ARBA" id="ARBA00023054"/>
    </source>
</evidence>
<dbReference type="RefSeq" id="WP_085238126.1">
    <property type="nucleotide sequence ID" value="NZ_CP020773.1"/>
</dbReference>
<feature type="coiled-coil region" evidence="7">
    <location>
        <begin position="770"/>
        <end position="853"/>
    </location>
</feature>
<dbReference type="PIRSF" id="PIRSF005719">
    <property type="entry name" value="SMC"/>
    <property type="match status" value="1"/>
</dbReference>
<comment type="subunit">
    <text evidence="7">Homodimer.</text>
</comment>
<proteinExistence type="inferred from homology"/>
<dbReference type="AlphaFoldDB" id="A0AAC9WJT0"/>
<evidence type="ECO:0000256" key="4">
    <source>
        <dbReference type="ARBA" id="ARBA00022840"/>
    </source>
</evidence>
<protein>
    <recommendedName>
        <fullName evidence="7">Chromosome partition protein Smc</fullName>
    </recommendedName>
</protein>
<accession>A0AAC9WJT0</accession>
<dbReference type="InterPro" id="IPR011890">
    <property type="entry name" value="SMC_prok"/>
</dbReference>
<dbReference type="Gene3D" id="3.40.50.300">
    <property type="entry name" value="P-loop containing nucleotide triphosphate hydrolases"/>
    <property type="match status" value="2"/>
</dbReference>
<dbReference type="EMBL" id="CP020773">
    <property type="protein sequence ID" value="ARJ51675.1"/>
    <property type="molecule type" value="Genomic_DNA"/>
</dbReference>
<dbReference type="GO" id="GO:0007062">
    <property type="term" value="P:sister chromatid cohesion"/>
    <property type="evidence" value="ECO:0007669"/>
    <property type="project" value="InterPro"/>
</dbReference>
<sequence length="1190" mass="136275">MVYLKSIDAFGFKSFAEATEIRFDQGVTAIVGPNGSGKSNITDAIKWVLGEQSARVLRGSKMEDIIFSGAKHRNAQNLAEVQLKLDNRSGLLNIDAEDVTVTRRLYRNGDSAFYLNNERRRLKDIRDLFLDSGLGKEAFSIISQGRVDEVLNAKPIDRRQIIEESAGVLKYKKRKEASLEKLSQTEDNLTRVEDILYDLEGRVEPLKEEAAIAKEYLQLSEILKDSDIRVTVHDVQSYQSQIAQYDVELNALKGQQADAHQKKSQITHTIQNAKGERFKIDQQLEAVNQQLIEATEQVEKLAGKYQLIEERQKNQSQSNARIEEEQLAIDHQQQLLDKDFSDTEQAICQLKDKRKQLNATIQQLEGQLYQADEDVEADVEQLKDQYYQLITEQADINNDIRFLTRTIEEHKAKQQRIDSRLSEAYAQLKDAQQQKADIEQQQQQQQQQMRQIEDECKQIATALTEAKNVQNQTESQLYQAYRYNDKLKARIETMKMREDDLSNFYQGVKAILKAKDDQLKGIHGAVAQQIDVPSRYTSAIETALGASMQHIIVSDEAAARQAIQFLKTKKMGRVTFLPLSVIQGKSLDARIINTAQQMPGFVTVASDAVQVDSSYRGIINHLLGRTLIVDNLKHANEIARAIQYHTRLVTLEGDVVNPGGSMTGGGTQQRQSLLGQKDEMRQLQAQLEEYVEKTQQLETYCQTKKAEQDQLSEQYVTAQQQYNDCKQALHHLALEHDRYSEVIQRLKHDHEEFEFEKNDGYASAQSEATLQEKQAQQAQMTEQLEKMDQRIKAMTAQRKVTQAQTSQLQQQLHQHQSDLAVVVERMTTQQQQLKRLKHQQGQLDEQQQKLRAQLALINSDEVNDDSTLEAIQTQITQQQTEKDRHIEVQQQLRQQRQEMEDLIESNEQALEHIHQKLLNIENQYQEIKTAQSRLDVLIDQALKHLEETYHITFNYAQQNYPLEAQEIEALRQKVKLTKMSIEELGHVNLNAVEQYEEVSTRYQFLSEQRQDLRDAKMTLEKIIQEMDEEVADRFSQTFHAIQGHFANVFQSLFGGGQAELILTEKDYLTAGVDIKVQPPGKKLQHLSLLSGGERALSAIALLFAILKVRSAPFVILDEVEAALDEANVIRYATYLKTLSKETQFIVITHRKGTMEMCDCLYGVTMQEMGVSRLVSVNLNTIDEVLKEEQT</sequence>
<feature type="coiled-coil region" evidence="7">
    <location>
        <begin position="235"/>
        <end position="325"/>
    </location>
</feature>
<dbReference type="GO" id="GO:0005737">
    <property type="term" value="C:cytoplasm"/>
    <property type="evidence" value="ECO:0007669"/>
    <property type="project" value="UniProtKB-SubCell"/>
</dbReference>
<comment type="subcellular location">
    <subcellularLocation>
        <location evidence="1 7">Cytoplasm</location>
    </subcellularLocation>
</comment>
<feature type="coiled-coil region" evidence="7">
    <location>
        <begin position="882"/>
        <end position="940"/>
    </location>
</feature>
<keyword evidence="5 7" id="KW-0175">Coiled coil</keyword>
<dbReference type="InterPro" id="IPR003395">
    <property type="entry name" value="RecF/RecN/SMC_N"/>
</dbReference>
<evidence type="ECO:0000256" key="1">
    <source>
        <dbReference type="ARBA" id="ARBA00004496"/>
    </source>
</evidence>
<evidence type="ECO:0000256" key="7">
    <source>
        <dbReference type="HAMAP-Rule" id="MF_01894"/>
    </source>
</evidence>
<organism evidence="9 10">
    <name type="scientific">Staphylococcus lutrae</name>
    <dbReference type="NCBI Taxonomy" id="155085"/>
    <lineage>
        <taxon>Bacteria</taxon>
        <taxon>Bacillati</taxon>
        <taxon>Bacillota</taxon>
        <taxon>Bacilli</taxon>
        <taxon>Bacillales</taxon>
        <taxon>Staphylococcaceae</taxon>
        <taxon>Staphylococcus</taxon>
    </lineage>
</organism>
<evidence type="ECO:0000256" key="3">
    <source>
        <dbReference type="ARBA" id="ARBA00022741"/>
    </source>
</evidence>
<reference evidence="9 10" key="1">
    <citation type="submission" date="2017-04" db="EMBL/GenBank/DDBJ databases">
        <authorList>
            <person name="Veseli I.A."/>
            <person name="Tang C."/>
            <person name="Pombert J.-F."/>
        </authorList>
    </citation>
    <scope>NUCLEOTIDE SEQUENCE [LARGE SCALE GENOMIC DNA]</scope>
    <source>
        <strain evidence="9 10">ATCC 700373</strain>
    </source>
</reference>
<keyword evidence="6 7" id="KW-0238">DNA-binding</keyword>
<comment type="similarity">
    <text evidence="7">Belongs to the SMC family.</text>
</comment>
<dbReference type="InterPro" id="IPR024704">
    <property type="entry name" value="SMC"/>
</dbReference>
<dbReference type="GO" id="GO:0007059">
    <property type="term" value="P:chromosome segregation"/>
    <property type="evidence" value="ECO:0007669"/>
    <property type="project" value="UniProtKB-UniRule"/>
</dbReference>
<dbReference type="HAMAP" id="MF_01894">
    <property type="entry name" value="Smc_prok"/>
    <property type="match status" value="1"/>
</dbReference>
<feature type="binding site" evidence="7">
    <location>
        <begin position="33"/>
        <end position="40"/>
    </location>
    <ligand>
        <name>ATP</name>
        <dbReference type="ChEBI" id="CHEBI:30616"/>
    </ligand>
</feature>
<evidence type="ECO:0000313" key="10">
    <source>
        <dbReference type="Proteomes" id="UP000242864"/>
    </source>
</evidence>
<name>A0AAC9WJT0_9STAP</name>
<feature type="coiled-coil region" evidence="7">
    <location>
        <begin position="995"/>
        <end position="1032"/>
    </location>
</feature>
<dbReference type="CDD" id="cd03278">
    <property type="entry name" value="ABC_SMC_barmotin"/>
    <property type="match status" value="1"/>
</dbReference>
<dbReference type="Proteomes" id="UP000242864">
    <property type="component" value="Chromosome"/>
</dbReference>
<keyword evidence="2 7" id="KW-0963">Cytoplasm</keyword>
<dbReference type="FunFam" id="3.40.50.300:FF:000901">
    <property type="entry name" value="Chromosome partition protein Smc"/>
    <property type="match status" value="1"/>
</dbReference>